<protein>
    <recommendedName>
        <fullName evidence="2">DUF5723 domain-containing protein</fullName>
    </recommendedName>
</protein>
<name>X1VDD9_9ZZZZ</name>
<gene>
    <name evidence="1" type="ORF">S12H4_48159</name>
</gene>
<feature type="non-terminal residue" evidence="1">
    <location>
        <position position="1"/>
    </location>
</feature>
<evidence type="ECO:0008006" key="2">
    <source>
        <dbReference type="Google" id="ProtNLM"/>
    </source>
</evidence>
<evidence type="ECO:0000313" key="1">
    <source>
        <dbReference type="EMBL" id="GAJ15487.1"/>
    </source>
</evidence>
<sequence>NTFLGYAPINYFELALNVNMQLRFYNQQDGNNASEFAFKGLRPIAKVGIPVFRDTVNQVGFTLGAAGFMNIPWQPAEDSDPEMVEYGFIGTVPRKPNFGGLFLVDFDFNVMSIHLNVGYEAPSSFKDPDNIPSYIANSFQPLEPEKRFLWGIGFEILTGPYVKFLFEANGKHCTDAVDTMWITPGIRFITPVGVTIDLGADFSTLSDMDFIPDYDTTTHDALNEDSNWRVFFGITSSSAIFAKPAPPPK</sequence>
<dbReference type="EMBL" id="BARW01030062">
    <property type="protein sequence ID" value="GAJ15487.1"/>
    <property type="molecule type" value="Genomic_DNA"/>
</dbReference>
<proteinExistence type="predicted"/>
<accession>X1VDD9</accession>
<organism evidence="1">
    <name type="scientific">marine sediment metagenome</name>
    <dbReference type="NCBI Taxonomy" id="412755"/>
    <lineage>
        <taxon>unclassified sequences</taxon>
        <taxon>metagenomes</taxon>
        <taxon>ecological metagenomes</taxon>
    </lineage>
</organism>
<dbReference type="AlphaFoldDB" id="X1VDD9"/>
<comment type="caution">
    <text evidence="1">The sequence shown here is derived from an EMBL/GenBank/DDBJ whole genome shotgun (WGS) entry which is preliminary data.</text>
</comment>
<reference evidence="1" key="1">
    <citation type="journal article" date="2014" name="Front. Microbiol.">
        <title>High frequency of phylogenetically diverse reductive dehalogenase-homologous genes in deep subseafloor sedimentary metagenomes.</title>
        <authorList>
            <person name="Kawai M."/>
            <person name="Futagami T."/>
            <person name="Toyoda A."/>
            <person name="Takaki Y."/>
            <person name="Nishi S."/>
            <person name="Hori S."/>
            <person name="Arai W."/>
            <person name="Tsubouchi T."/>
            <person name="Morono Y."/>
            <person name="Uchiyama I."/>
            <person name="Ito T."/>
            <person name="Fujiyama A."/>
            <person name="Inagaki F."/>
            <person name="Takami H."/>
        </authorList>
    </citation>
    <scope>NUCLEOTIDE SEQUENCE</scope>
    <source>
        <strain evidence="1">Expedition CK06-06</strain>
    </source>
</reference>
<feature type="non-terminal residue" evidence="1">
    <location>
        <position position="249"/>
    </location>
</feature>